<evidence type="ECO:0000313" key="2">
    <source>
        <dbReference type="Proteomes" id="UP000231343"/>
    </source>
</evidence>
<sequence>MSANINDLEQTESTDMILYNRVLKPFGLTIPQLQSFITRELGAENAILMGNGKHPRIFVHPNSTKIANPIADNDIRDSIFAGLVSLVM</sequence>
<evidence type="ECO:0000313" key="1">
    <source>
        <dbReference type="EMBL" id="PIS30613.1"/>
    </source>
</evidence>
<organism evidence="1 2">
    <name type="scientific">Candidatus Saganbacteria bacterium CG08_land_8_20_14_0_20_45_16</name>
    <dbReference type="NCBI Taxonomy" id="2014293"/>
    <lineage>
        <taxon>Bacteria</taxon>
        <taxon>Bacillati</taxon>
        <taxon>Saganbacteria</taxon>
    </lineage>
</organism>
<reference evidence="1 2" key="1">
    <citation type="submission" date="2017-09" db="EMBL/GenBank/DDBJ databases">
        <title>Depth-based differentiation of microbial function through sediment-hosted aquifers and enrichment of novel symbionts in the deep terrestrial subsurface.</title>
        <authorList>
            <person name="Probst A.J."/>
            <person name="Ladd B."/>
            <person name="Jarett J.K."/>
            <person name="Geller-Mcgrath D.E."/>
            <person name="Sieber C.M."/>
            <person name="Emerson J.B."/>
            <person name="Anantharaman K."/>
            <person name="Thomas B.C."/>
            <person name="Malmstrom R."/>
            <person name="Stieglmeier M."/>
            <person name="Klingl A."/>
            <person name="Woyke T."/>
            <person name="Ryan C.M."/>
            <person name="Banfield J.F."/>
        </authorList>
    </citation>
    <scope>NUCLEOTIDE SEQUENCE [LARGE SCALE GENOMIC DNA]</scope>
    <source>
        <strain evidence="1">CG08_land_8_20_14_0_20_45_16</strain>
    </source>
</reference>
<name>A0A2H0Y1V6_UNCSA</name>
<dbReference type="Proteomes" id="UP000231343">
    <property type="component" value="Unassembled WGS sequence"/>
</dbReference>
<proteinExistence type="predicted"/>
<gene>
    <name evidence="1" type="ORF">COT42_02625</name>
</gene>
<dbReference type="AlphaFoldDB" id="A0A2H0Y1V6"/>
<protein>
    <submittedName>
        <fullName evidence="1">Uncharacterized protein</fullName>
    </submittedName>
</protein>
<dbReference type="EMBL" id="PEYM01000052">
    <property type="protein sequence ID" value="PIS30613.1"/>
    <property type="molecule type" value="Genomic_DNA"/>
</dbReference>
<comment type="caution">
    <text evidence="1">The sequence shown here is derived from an EMBL/GenBank/DDBJ whole genome shotgun (WGS) entry which is preliminary data.</text>
</comment>
<accession>A0A2H0Y1V6</accession>